<evidence type="ECO:0000313" key="2">
    <source>
        <dbReference type="Proteomes" id="UP001334732"/>
    </source>
</evidence>
<protein>
    <submittedName>
        <fullName evidence="1">Uncharacterized protein</fullName>
    </submittedName>
</protein>
<dbReference type="InterPro" id="IPR011856">
    <property type="entry name" value="tRNA_endonuc-like_dom_sf"/>
</dbReference>
<gene>
    <name evidence="1" type="ORF">VA613_14755</name>
</gene>
<proteinExistence type="predicted"/>
<dbReference type="EMBL" id="CP141769">
    <property type="protein sequence ID" value="WRS39245.1"/>
    <property type="molecule type" value="Genomic_DNA"/>
</dbReference>
<organism evidence="1 2">
    <name type="scientific">Thiobacillus sedimenti</name>
    <dbReference type="NCBI Taxonomy" id="3110231"/>
    <lineage>
        <taxon>Bacteria</taxon>
        <taxon>Pseudomonadati</taxon>
        <taxon>Pseudomonadota</taxon>
        <taxon>Betaproteobacteria</taxon>
        <taxon>Nitrosomonadales</taxon>
        <taxon>Thiobacillaceae</taxon>
        <taxon>Thiobacillus</taxon>
    </lineage>
</organism>
<dbReference type="Gene3D" id="3.40.1350.10">
    <property type="match status" value="1"/>
</dbReference>
<keyword evidence="2" id="KW-1185">Reference proteome</keyword>
<sequence length="259" mass="29605">MILLYCPWLWELQEQRMLPFLPSPHPMASHRRAIGMALPAMSGTLAVADRLGYLPCHPFLTIRKNKGQPAEDVPAPWIGDFLAYLEDDGGPYCVNINVKATRQGFSEPTVNVSPKTNMKRAEKKAIARQEVERVLYDEAGIPTHEVAGNELNEIVVANLQQIIVYQRRKTPFSSAERLEIIGELQQGMKAGKAAFEVLKAMTGSDQQRFYHAKTVMYQAIWQRQLRIDLFQHFFIDYALIPESRDVLDEYGAWFRRPKS</sequence>
<name>A0ABZ1CJI6_9PROT</name>
<dbReference type="Proteomes" id="UP001334732">
    <property type="component" value="Chromosome"/>
</dbReference>
<evidence type="ECO:0000313" key="1">
    <source>
        <dbReference type="EMBL" id="WRS39245.1"/>
    </source>
</evidence>
<reference evidence="1 2" key="1">
    <citation type="submission" date="2023-12" db="EMBL/GenBank/DDBJ databases">
        <title>Thiobacillus sedimentum sp. nov., a chemolithoautotrophic sulfur-oxidizing bacterium isolated from freshwater sediment.</title>
        <authorList>
            <person name="Luo J."/>
            <person name="Dai C."/>
        </authorList>
    </citation>
    <scope>NUCLEOTIDE SEQUENCE [LARGE SCALE GENOMIC DNA]</scope>
    <source>
        <strain evidence="1 2">SCUT-2</strain>
    </source>
</reference>
<dbReference type="RefSeq" id="WP_324779778.1">
    <property type="nucleotide sequence ID" value="NZ_CP141769.1"/>
</dbReference>
<accession>A0ABZ1CJI6</accession>